<evidence type="ECO:0000313" key="1">
    <source>
        <dbReference type="EMBL" id="KAA3473578.1"/>
    </source>
</evidence>
<dbReference type="EMBL" id="SMMG02000005">
    <property type="protein sequence ID" value="KAA3473578.1"/>
    <property type="molecule type" value="Genomic_DNA"/>
</dbReference>
<sequence length="99" mass="11792">MLGCKTIYTPIEQNHKLSEAKDDEVVDKERYQKQEGKLLYMDIYMFSCIQKLFTFKLPRDISVSQNYSWKRKNTNQINEDHTDVDWAGPIANRRLTTRC</sequence>
<organism evidence="1 2">
    <name type="scientific">Gossypium australe</name>
    <dbReference type="NCBI Taxonomy" id="47621"/>
    <lineage>
        <taxon>Eukaryota</taxon>
        <taxon>Viridiplantae</taxon>
        <taxon>Streptophyta</taxon>
        <taxon>Embryophyta</taxon>
        <taxon>Tracheophyta</taxon>
        <taxon>Spermatophyta</taxon>
        <taxon>Magnoliopsida</taxon>
        <taxon>eudicotyledons</taxon>
        <taxon>Gunneridae</taxon>
        <taxon>Pentapetalae</taxon>
        <taxon>rosids</taxon>
        <taxon>malvids</taxon>
        <taxon>Malvales</taxon>
        <taxon>Malvaceae</taxon>
        <taxon>Malvoideae</taxon>
        <taxon>Gossypium</taxon>
    </lineage>
</organism>
<protein>
    <submittedName>
        <fullName evidence="1">Nucleolar complex protein 2-like protein</fullName>
    </submittedName>
</protein>
<dbReference type="AlphaFoldDB" id="A0A5B6VXF4"/>
<accession>A0A5B6VXF4</accession>
<name>A0A5B6VXF4_9ROSI</name>
<comment type="caution">
    <text evidence="1">The sequence shown here is derived from an EMBL/GenBank/DDBJ whole genome shotgun (WGS) entry which is preliminary data.</text>
</comment>
<keyword evidence="2" id="KW-1185">Reference proteome</keyword>
<proteinExistence type="predicted"/>
<reference evidence="2" key="1">
    <citation type="journal article" date="2019" name="Plant Biotechnol. J.">
        <title>Genome sequencing of the Australian wild diploid species Gossypium australe highlights disease resistance and delayed gland morphogenesis.</title>
        <authorList>
            <person name="Cai Y."/>
            <person name="Cai X."/>
            <person name="Wang Q."/>
            <person name="Wang P."/>
            <person name="Zhang Y."/>
            <person name="Cai C."/>
            <person name="Xu Y."/>
            <person name="Wang K."/>
            <person name="Zhou Z."/>
            <person name="Wang C."/>
            <person name="Geng S."/>
            <person name="Li B."/>
            <person name="Dong Q."/>
            <person name="Hou Y."/>
            <person name="Wang H."/>
            <person name="Ai P."/>
            <person name="Liu Z."/>
            <person name="Yi F."/>
            <person name="Sun M."/>
            <person name="An G."/>
            <person name="Cheng J."/>
            <person name="Zhang Y."/>
            <person name="Shi Q."/>
            <person name="Xie Y."/>
            <person name="Shi X."/>
            <person name="Chang Y."/>
            <person name="Huang F."/>
            <person name="Chen Y."/>
            <person name="Hong S."/>
            <person name="Mi L."/>
            <person name="Sun Q."/>
            <person name="Zhang L."/>
            <person name="Zhou B."/>
            <person name="Peng R."/>
            <person name="Zhang X."/>
            <person name="Liu F."/>
        </authorList>
    </citation>
    <scope>NUCLEOTIDE SEQUENCE [LARGE SCALE GENOMIC DNA]</scope>
    <source>
        <strain evidence="2">cv. PA1801</strain>
    </source>
</reference>
<evidence type="ECO:0000313" key="2">
    <source>
        <dbReference type="Proteomes" id="UP000325315"/>
    </source>
</evidence>
<dbReference type="Proteomes" id="UP000325315">
    <property type="component" value="Unassembled WGS sequence"/>
</dbReference>
<gene>
    <name evidence="1" type="ORF">EPI10_023943</name>
</gene>